<evidence type="ECO:0000313" key="3">
    <source>
        <dbReference type="EMBL" id="RKG92902.1"/>
    </source>
</evidence>
<accession>A0A3A8JB39</accession>
<dbReference type="EMBL" id="RAVZ01000017">
    <property type="protein sequence ID" value="RKG92902.1"/>
    <property type="molecule type" value="Genomic_DNA"/>
</dbReference>
<feature type="signal peptide" evidence="1">
    <location>
        <begin position="1"/>
        <end position="37"/>
    </location>
</feature>
<comment type="caution">
    <text evidence="3">The sequence shown here is derived from an EMBL/GenBank/DDBJ whole genome shotgun (WGS) entry which is preliminary data.</text>
</comment>
<dbReference type="Pfam" id="PF01551">
    <property type="entry name" value="Peptidase_M23"/>
    <property type="match status" value="1"/>
</dbReference>
<evidence type="ECO:0000313" key="4">
    <source>
        <dbReference type="Proteomes" id="UP000268094"/>
    </source>
</evidence>
<organism evidence="3 4">
    <name type="scientific">Corallococcus terminator</name>
    <dbReference type="NCBI Taxonomy" id="2316733"/>
    <lineage>
        <taxon>Bacteria</taxon>
        <taxon>Pseudomonadati</taxon>
        <taxon>Myxococcota</taxon>
        <taxon>Myxococcia</taxon>
        <taxon>Myxococcales</taxon>
        <taxon>Cystobacterineae</taxon>
        <taxon>Myxococcaceae</taxon>
        <taxon>Corallococcus</taxon>
    </lineage>
</organism>
<dbReference type="Gene3D" id="2.70.70.10">
    <property type="entry name" value="Glucose Permease (Domain IIA)"/>
    <property type="match status" value="1"/>
</dbReference>
<protein>
    <submittedName>
        <fullName evidence="3">M23 family metallopeptidase</fullName>
    </submittedName>
</protein>
<proteinExistence type="predicted"/>
<sequence>MHGVTVKLSLVSRPACWGALTTLSLLVLILVAPAAQAACQVDCTNCINKAEGFPMRLPWATGGNITIAQAYGSGWHCAKDFYSLDFYLPLGTSVYPVAPGRIFQTGNLGDYGNYVMVDHQNGYQSLYAHLRAPVTLANGTLVGTSSVIGSVGSSGTTEVHLHLTLYQGARWPGDAQAVGVVPETMGDCLRNGSLSCYGLVSGNTVTKTPACDAQSQCAQCILSVRNDILTHYQSAGWNTQCQNWDAIVNNWCGPSMEPSACAALRGNQCDTLCSNWEPPPSLLNVDIETTSASQHGYIQSWGPRGAWAFHTSYPKSNNGDLGSKFGYYSAGTTETVGQLLSARFKANTRYVFASRASGGADNLGTIPYQIGYANIDNSLGSFVALSTQAISVDGATGWVPTQGVTYITPASGGPIGKQIIVRLGDYNAGGRSDIWYDNFILTVSAP</sequence>
<dbReference type="InterPro" id="IPR050570">
    <property type="entry name" value="Cell_wall_metabolism_enzyme"/>
</dbReference>
<evidence type="ECO:0000259" key="2">
    <source>
        <dbReference type="Pfam" id="PF01551"/>
    </source>
</evidence>
<reference evidence="4" key="1">
    <citation type="submission" date="2018-09" db="EMBL/GenBank/DDBJ databases">
        <authorList>
            <person name="Livingstone P.G."/>
            <person name="Whitworth D.E."/>
        </authorList>
    </citation>
    <scope>NUCLEOTIDE SEQUENCE [LARGE SCALE GENOMIC DNA]</scope>
    <source>
        <strain evidence="4">CA054A</strain>
    </source>
</reference>
<name>A0A3A8JB39_9BACT</name>
<keyword evidence="1" id="KW-0732">Signal</keyword>
<dbReference type="AlphaFoldDB" id="A0A3A8JB39"/>
<dbReference type="CDD" id="cd12797">
    <property type="entry name" value="M23_peptidase"/>
    <property type="match status" value="1"/>
</dbReference>
<evidence type="ECO:0000256" key="1">
    <source>
        <dbReference type="SAM" id="SignalP"/>
    </source>
</evidence>
<dbReference type="SUPFAM" id="SSF51261">
    <property type="entry name" value="Duplicated hybrid motif"/>
    <property type="match status" value="1"/>
</dbReference>
<dbReference type="PANTHER" id="PTHR21666:SF270">
    <property type="entry name" value="MUREIN HYDROLASE ACTIVATOR ENVC"/>
    <property type="match status" value="1"/>
</dbReference>
<dbReference type="Proteomes" id="UP000268094">
    <property type="component" value="Unassembled WGS sequence"/>
</dbReference>
<dbReference type="PANTHER" id="PTHR21666">
    <property type="entry name" value="PEPTIDASE-RELATED"/>
    <property type="match status" value="1"/>
</dbReference>
<dbReference type="InterPro" id="IPR016047">
    <property type="entry name" value="M23ase_b-sheet_dom"/>
</dbReference>
<feature type="domain" description="M23ase beta-sheet core" evidence="2">
    <location>
        <begin position="83"/>
        <end position="168"/>
    </location>
</feature>
<gene>
    <name evidence="3" type="ORF">D7V88_04315</name>
</gene>
<dbReference type="GO" id="GO:0004222">
    <property type="term" value="F:metalloendopeptidase activity"/>
    <property type="evidence" value="ECO:0007669"/>
    <property type="project" value="TreeGrafter"/>
</dbReference>
<keyword evidence="4" id="KW-1185">Reference proteome</keyword>
<dbReference type="InterPro" id="IPR011055">
    <property type="entry name" value="Dup_hybrid_motif"/>
</dbReference>
<feature type="chain" id="PRO_5017402786" evidence="1">
    <location>
        <begin position="38"/>
        <end position="446"/>
    </location>
</feature>